<dbReference type="Pfam" id="PF20469">
    <property type="entry name" value="OLD-like_TOPRIM"/>
    <property type="match status" value="1"/>
</dbReference>
<feature type="domain" description="OLD protein-like TOPRIM" evidence="2">
    <location>
        <begin position="401"/>
        <end position="468"/>
    </location>
</feature>
<evidence type="ECO:0000259" key="2">
    <source>
        <dbReference type="Pfam" id="PF20469"/>
    </source>
</evidence>
<evidence type="ECO:0000313" key="4">
    <source>
        <dbReference type="Proteomes" id="UP001596368"/>
    </source>
</evidence>
<dbReference type="InterPro" id="IPR027417">
    <property type="entry name" value="P-loop_NTPase"/>
</dbReference>
<dbReference type="Proteomes" id="UP001596368">
    <property type="component" value="Unassembled WGS sequence"/>
</dbReference>
<dbReference type="GO" id="GO:0004519">
    <property type="term" value="F:endonuclease activity"/>
    <property type="evidence" value="ECO:0007669"/>
    <property type="project" value="UniProtKB-KW"/>
</dbReference>
<gene>
    <name evidence="3" type="ORF">ACFQRB_19125</name>
</gene>
<dbReference type="SUPFAM" id="SSF52540">
    <property type="entry name" value="P-loop containing nucleoside triphosphate hydrolases"/>
    <property type="match status" value="1"/>
</dbReference>
<proteinExistence type="predicted"/>
<organism evidence="3 4">
    <name type="scientific">Halobaculum litoreum</name>
    <dbReference type="NCBI Taxonomy" id="3031998"/>
    <lineage>
        <taxon>Archaea</taxon>
        <taxon>Methanobacteriati</taxon>
        <taxon>Methanobacteriota</taxon>
        <taxon>Stenosarchaea group</taxon>
        <taxon>Halobacteria</taxon>
        <taxon>Halobacteriales</taxon>
        <taxon>Haloferacaceae</taxon>
        <taxon>Halobaculum</taxon>
    </lineage>
</organism>
<evidence type="ECO:0000259" key="1">
    <source>
        <dbReference type="Pfam" id="PF13175"/>
    </source>
</evidence>
<feature type="domain" description="Endonuclease GajA/Old nuclease/RecF-like AAA" evidence="1">
    <location>
        <begin position="1"/>
        <end position="356"/>
    </location>
</feature>
<dbReference type="Pfam" id="PF13175">
    <property type="entry name" value="AAA_15"/>
    <property type="match status" value="1"/>
</dbReference>
<keyword evidence="3" id="KW-0540">Nuclease</keyword>
<reference evidence="3 4" key="1">
    <citation type="journal article" date="2019" name="Int. J. Syst. Evol. Microbiol.">
        <title>The Global Catalogue of Microorganisms (GCM) 10K type strain sequencing project: providing services to taxonomists for standard genome sequencing and annotation.</title>
        <authorList>
            <consortium name="The Broad Institute Genomics Platform"/>
            <consortium name="The Broad Institute Genome Sequencing Center for Infectious Disease"/>
            <person name="Wu L."/>
            <person name="Ma J."/>
        </authorList>
    </citation>
    <scope>NUCLEOTIDE SEQUENCE [LARGE SCALE GENOMIC DNA]</scope>
    <source>
        <strain evidence="3 4">DT92</strain>
    </source>
</reference>
<dbReference type="PANTHER" id="PTHR43581">
    <property type="entry name" value="ATP/GTP PHOSPHATASE"/>
    <property type="match status" value="1"/>
</dbReference>
<keyword evidence="4" id="KW-1185">Reference proteome</keyword>
<keyword evidence="3" id="KW-0378">Hydrolase</keyword>
<comment type="caution">
    <text evidence="3">The sequence shown here is derived from an EMBL/GenBank/DDBJ whole genome shotgun (WGS) entry which is preliminary data.</text>
</comment>
<dbReference type="AlphaFoldDB" id="A0ABD5XS92"/>
<protein>
    <submittedName>
        <fullName evidence="3">ATP-dependent endonuclease</fullName>
    </submittedName>
</protein>
<evidence type="ECO:0000313" key="3">
    <source>
        <dbReference type="EMBL" id="MFC7137992.1"/>
    </source>
</evidence>
<name>A0ABD5XS92_9EURY</name>
<dbReference type="CDD" id="cd01026">
    <property type="entry name" value="TOPRIM_OLD"/>
    <property type="match status" value="1"/>
</dbReference>
<dbReference type="Gene3D" id="3.40.50.300">
    <property type="entry name" value="P-loop containing nucleotide triphosphate hydrolases"/>
    <property type="match status" value="1"/>
</dbReference>
<keyword evidence="3" id="KW-0255">Endonuclease</keyword>
<accession>A0ABD5XS92</accession>
<dbReference type="EMBL" id="JBHSZG010000008">
    <property type="protein sequence ID" value="MFC7137992.1"/>
    <property type="molecule type" value="Genomic_DNA"/>
</dbReference>
<dbReference type="InterPro" id="IPR051396">
    <property type="entry name" value="Bact_Antivir_Def_Nuclease"/>
</dbReference>
<dbReference type="InterPro" id="IPR034139">
    <property type="entry name" value="TOPRIM_OLD"/>
</dbReference>
<sequence length="628" mass="70902">MNITSISVQGYKSIRSNESVEIDDFTVLLGENNVGKSSVIDALRDYKDIFPVANQVDSDWAHSRNTNKELEGEIRFEVEYVLDDEEHSRFLADLSEQVGVGDTEIDRWEENDEFRIISHELVLHSQTNKAKSLSGRSNVSAQVGDSTIDLRKGGLREDDAEYLNYRSVDAGDVREEDIEYSRQRKGWIPMMNIIQDSIDSWKFIDAFRNPEDRMPARRADTLSADGENLTQVLLTLSGDEGGYFERISNQYAEIMSNVDGIRAKLPESNETTIVVDEESFDSGFELSEISAGSKEVLTLITQIIMAEKDADLLLIEEPELHLHPGAERKILDLVEKVIDRSPHGLQALISTHSNVFVHHLNVDSIYRVERSDQTRISPTSSAEIGADLRDLGYEYAGMFQSEAVVIVEGLTDRVALRTIGRRCGFDFDDYNVGILEMGSGSQLVKHSRPLVRLFRIFNIPYMIICDSDIGEELKNDDGYPAESPTEIEGRLIGHLNSDTSRFDTWEDESIESVHAWEEEELEHYILQDSEALSDHFPTLSQDEVLAILEECSELSPDDILKKLCEKGRSELGTETEPMVKKTDVTDISERIDLETVPQEFMDVLAQIASLVGASELFESEHQEMVVEE</sequence>
<dbReference type="InterPro" id="IPR041685">
    <property type="entry name" value="AAA_GajA/Old/RecF-like"/>
</dbReference>
<dbReference type="PANTHER" id="PTHR43581:SF4">
    <property type="entry name" value="ATP_GTP PHOSPHATASE"/>
    <property type="match status" value="1"/>
</dbReference>